<accession>A0ABQ7KWP2</accession>
<comment type="caution">
    <text evidence="1">The sequence shown here is derived from an EMBL/GenBank/DDBJ whole genome shotgun (WGS) entry which is preliminary data.</text>
</comment>
<keyword evidence="2" id="KW-1185">Reference proteome</keyword>
<organism evidence="1 2">
    <name type="scientific">Brassica rapa subsp. trilocularis</name>
    <dbReference type="NCBI Taxonomy" id="1813537"/>
    <lineage>
        <taxon>Eukaryota</taxon>
        <taxon>Viridiplantae</taxon>
        <taxon>Streptophyta</taxon>
        <taxon>Embryophyta</taxon>
        <taxon>Tracheophyta</taxon>
        <taxon>Spermatophyta</taxon>
        <taxon>Magnoliopsida</taxon>
        <taxon>eudicotyledons</taxon>
        <taxon>Gunneridae</taxon>
        <taxon>Pentapetalae</taxon>
        <taxon>rosids</taxon>
        <taxon>malvids</taxon>
        <taxon>Brassicales</taxon>
        <taxon>Brassicaceae</taxon>
        <taxon>Brassiceae</taxon>
        <taxon>Brassica</taxon>
    </lineage>
</organism>
<dbReference type="EMBL" id="JADBGQ010000009">
    <property type="protein sequence ID" value="KAG5377900.1"/>
    <property type="molecule type" value="Genomic_DNA"/>
</dbReference>
<dbReference type="Proteomes" id="UP000823674">
    <property type="component" value="Chromosome A07"/>
</dbReference>
<evidence type="ECO:0000313" key="2">
    <source>
        <dbReference type="Proteomes" id="UP000823674"/>
    </source>
</evidence>
<name>A0ABQ7KWP2_BRACM</name>
<reference evidence="1 2" key="1">
    <citation type="submission" date="2021-03" db="EMBL/GenBank/DDBJ databases">
        <authorList>
            <person name="King G.J."/>
            <person name="Bancroft I."/>
            <person name="Baten A."/>
            <person name="Bloomfield J."/>
            <person name="Borpatragohain P."/>
            <person name="He Z."/>
            <person name="Irish N."/>
            <person name="Irwin J."/>
            <person name="Liu K."/>
            <person name="Mauleon R.P."/>
            <person name="Moore J."/>
            <person name="Morris R."/>
            <person name="Ostergaard L."/>
            <person name="Wang B."/>
            <person name="Wells R."/>
        </authorList>
    </citation>
    <scope>NUCLEOTIDE SEQUENCE [LARGE SCALE GENOMIC DNA]</scope>
    <source>
        <strain evidence="1">R-o-18</strain>
        <tissue evidence="1">Leaf</tissue>
    </source>
</reference>
<protein>
    <submittedName>
        <fullName evidence="1">Uncharacterized protein</fullName>
    </submittedName>
</protein>
<gene>
    <name evidence="1" type="primary">A07p004790.1_BraROA</name>
    <name evidence="1" type="ORF">IGI04_025742</name>
</gene>
<sequence>MRSADLILAVAREKPNKIKSYRTKSGLLLFMFPPPFHPYFACSVFLKIETEEKLSNFAQELYVQQRFLFPVIPYKIAKCLKIRAFLLKKQHSGIKNIMPRILLGSNILKKGVSWGGLKGSVIFALGFHSHGVLFPNPERVLQEATESLAQAESLSGEYYAQLDELIENKKVLDEALQLYLAGLAELEELKEAKGL</sequence>
<evidence type="ECO:0000313" key="1">
    <source>
        <dbReference type="EMBL" id="KAG5377900.1"/>
    </source>
</evidence>
<proteinExistence type="predicted"/>